<evidence type="ECO:0000313" key="1">
    <source>
        <dbReference type="EMBL" id="MFC4691626.1"/>
    </source>
</evidence>
<name>A0ABV9LCX4_9FLAO</name>
<dbReference type="EMBL" id="JBHSHB010000042">
    <property type="protein sequence ID" value="MFC4691626.1"/>
    <property type="molecule type" value="Genomic_DNA"/>
</dbReference>
<sequence length="162" mass="18482">MYKIKYLLVGLILFSTLNLLGQKKLHLVNERSEKSFIVNDLEFSFELINTTGLGEFFFIEIDKEFCSKINQKIRKDDNKYLDSLTLYLEREGVEYLVSNDIQKEAALKVSNENKARFGLIVKLGTSVPVGSKYCIKVNLLNELGEVLDSENLVVHKGDASLR</sequence>
<dbReference type="Proteomes" id="UP001595878">
    <property type="component" value="Unassembled WGS sequence"/>
</dbReference>
<evidence type="ECO:0000313" key="2">
    <source>
        <dbReference type="Proteomes" id="UP001595878"/>
    </source>
</evidence>
<accession>A0ABV9LCX4</accession>
<keyword evidence="2" id="KW-1185">Reference proteome</keyword>
<gene>
    <name evidence="1" type="ORF">ACFO5T_14420</name>
</gene>
<organism evidence="1 2">
    <name type="scientific">Dokdonia genika</name>
    <dbReference type="NCBI Taxonomy" id="308113"/>
    <lineage>
        <taxon>Bacteria</taxon>
        <taxon>Pseudomonadati</taxon>
        <taxon>Bacteroidota</taxon>
        <taxon>Flavobacteriia</taxon>
        <taxon>Flavobacteriales</taxon>
        <taxon>Flavobacteriaceae</taxon>
        <taxon>Dokdonia</taxon>
    </lineage>
</organism>
<reference evidence="2" key="1">
    <citation type="journal article" date="2019" name="Int. J. Syst. Evol. Microbiol.">
        <title>The Global Catalogue of Microorganisms (GCM) 10K type strain sequencing project: providing services to taxonomists for standard genome sequencing and annotation.</title>
        <authorList>
            <consortium name="The Broad Institute Genomics Platform"/>
            <consortium name="The Broad Institute Genome Sequencing Center for Infectious Disease"/>
            <person name="Wu L."/>
            <person name="Ma J."/>
        </authorList>
    </citation>
    <scope>NUCLEOTIDE SEQUENCE [LARGE SCALE GENOMIC DNA]</scope>
    <source>
        <strain evidence="2">CGMCC 4.7427</strain>
    </source>
</reference>
<proteinExistence type="predicted"/>
<comment type="caution">
    <text evidence="1">The sequence shown here is derived from an EMBL/GenBank/DDBJ whole genome shotgun (WGS) entry which is preliminary data.</text>
</comment>
<dbReference type="RefSeq" id="WP_380035795.1">
    <property type="nucleotide sequence ID" value="NZ_JBHSHB010000042.1"/>
</dbReference>
<protein>
    <submittedName>
        <fullName evidence="1">Uncharacterized protein</fullName>
    </submittedName>
</protein>